<sequence length="782" mass="89718">MMEGSDQTSENTNEQVNEPEEQPVDPMEDFSRQLEDIINTYGTASSLMQEQISILESEEKKEEEAKADEEADPQEAGASPEKEQKADKKLLTGLGKEHASLLQSLNMLGSPEEKVEMVLKKYTELVEEHRTEKKQLEQLQQRQGLLVKQRDQLQFEHSRAILARSKLEMLCRELQRHNRTLKEESLQRLREDEMKRKEITAHFQSTLVDIQNQIEQHSNRNNKLCQENSELASKLKTIIEQYERREQTLEKIFKHRDLQQKLSDAKLEEANMLLSQAEEKHNREKEYLLKEAIEKTKKCYAMKEQELQMKKQLVLYSQKFDEFQNTLAKSNEIYITFKQEMDKMTKKMKKLEKESNIWKTRFESCNKALVEMIDERSEKAKEFELFTMKIDRLETLCRSLQDERKSLYSKIKEIRSSEKDLAPAVDLPQVDELPELVQLPESAPNPMLTAEMKRLREEQIRLQEFAASLVSSITDDAGESDSEEEETAQKIPAIPEATKLDSTEPVDKPESIKEEPSTTEENKQEVVSVNQEKIPTNPEPTKSEIESKLSQEPLQPEIIEQKTGKQESAKDEPSQEEATKAEETVEQESTQPKPVMKEDSKDTAVKPELPEPEPPKQEPLKEEQPKPFTKEECKDSGSSIVKPELPEPELPKQEPLKEEQSKPVTKEECKPEAVKPELPEPEPPKQEPLKEEQPKPFTKEECKDSGSSIVKPELPEPELPKQEPLKEEHVDKAAAASEEPKAQATKPKASKSQEAKAKAGKAQPKKQSSAKKKGSAKGQNKS</sequence>
<feature type="compositionally biased region" description="Polar residues" evidence="3">
    <location>
        <begin position="525"/>
        <end position="534"/>
    </location>
</feature>
<dbReference type="Ensembl" id="ENSCCRT00020099149.1">
    <property type="protein sequence ID" value="ENSCCRP00020090727.1"/>
    <property type="gene ID" value="ENSCCRG00020041572.1"/>
</dbReference>
<organism evidence="4 5">
    <name type="scientific">Cyprinus carpio</name>
    <name type="common">Common carp</name>
    <dbReference type="NCBI Taxonomy" id="7962"/>
    <lineage>
        <taxon>Eukaryota</taxon>
        <taxon>Metazoa</taxon>
        <taxon>Chordata</taxon>
        <taxon>Craniata</taxon>
        <taxon>Vertebrata</taxon>
        <taxon>Euteleostomi</taxon>
        <taxon>Actinopterygii</taxon>
        <taxon>Neopterygii</taxon>
        <taxon>Teleostei</taxon>
        <taxon>Ostariophysi</taxon>
        <taxon>Cypriniformes</taxon>
        <taxon>Cyprinidae</taxon>
        <taxon>Cyprininae</taxon>
        <taxon>Cyprinus</taxon>
    </lineage>
</organism>
<feature type="compositionally biased region" description="Basic and acidic residues" evidence="3">
    <location>
        <begin position="559"/>
        <end position="583"/>
    </location>
</feature>
<evidence type="ECO:0000313" key="4">
    <source>
        <dbReference type="Ensembl" id="ENSCCRP00020090727.1"/>
    </source>
</evidence>
<feature type="compositionally biased region" description="Basic and acidic residues" evidence="3">
    <location>
        <begin position="595"/>
        <end position="635"/>
    </location>
</feature>
<keyword evidence="2" id="KW-0175">Coiled coil</keyword>
<feature type="region of interest" description="Disordered" evidence="3">
    <location>
        <begin position="1"/>
        <end position="85"/>
    </location>
</feature>
<dbReference type="Pfam" id="PF09728">
    <property type="entry name" value="Taxilin"/>
    <property type="match status" value="1"/>
</dbReference>
<dbReference type="GO" id="GO:0019905">
    <property type="term" value="F:syntaxin binding"/>
    <property type="evidence" value="ECO:0007669"/>
    <property type="project" value="InterPro"/>
</dbReference>
<feature type="compositionally biased region" description="Acidic residues" evidence="3">
    <location>
        <begin position="476"/>
        <end position="486"/>
    </location>
</feature>
<feature type="compositionally biased region" description="Basic and acidic residues" evidence="3">
    <location>
        <begin position="718"/>
        <end position="732"/>
    </location>
</feature>
<dbReference type="AlphaFoldDB" id="A0A8C2J8F3"/>
<evidence type="ECO:0000256" key="3">
    <source>
        <dbReference type="SAM" id="MobiDB-lite"/>
    </source>
</evidence>
<dbReference type="Proteomes" id="UP000694701">
    <property type="component" value="Unplaced"/>
</dbReference>
<protein>
    <submittedName>
        <fullName evidence="4">Taxilin beta a</fullName>
    </submittedName>
</protein>
<feature type="compositionally biased region" description="Low complexity" evidence="3">
    <location>
        <begin position="733"/>
        <end position="750"/>
    </location>
</feature>
<feature type="region of interest" description="Disordered" evidence="3">
    <location>
        <begin position="473"/>
        <end position="782"/>
    </location>
</feature>
<accession>A0A8C2J8F3</accession>
<dbReference type="InterPro" id="IPR026183">
    <property type="entry name" value="Taxilin_fam"/>
</dbReference>
<dbReference type="PANTHER" id="PTHR16127:SF10">
    <property type="entry name" value="BETA-TAXILIN"/>
    <property type="match status" value="1"/>
</dbReference>
<comment type="similarity">
    <text evidence="1">Belongs to the taxilin family.</text>
</comment>
<evidence type="ECO:0000256" key="1">
    <source>
        <dbReference type="ARBA" id="ARBA00009550"/>
    </source>
</evidence>
<feature type="compositionally biased region" description="Acidic residues" evidence="3">
    <location>
        <begin position="17"/>
        <end position="28"/>
    </location>
</feature>
<feature type="compositionally biased region" description="Basic and acidic residues" evidence="3">
    <location>
        <begin position="649"/>
        <end position="704"/>
    </location>
</feature>
<evidence type="ECO:0000256" key="2">
    <source>
        <dbReference type="SAM" id="Coils"/>
    </source>
</evidence>
<dbReference type="PANTHER" id="PTHR16127">
    <property type="entry name" value="TAXILIN"/>
    <property type="match status" value="1"/>
</dbReference>
<evidence type="ECO:0000313" key="5">
    <source>
        <dbReference type="Proteomes" id="UP000694701"/>
    </source>
</evidence>
<feature type="compositionally biased region" description="Polar residues" evidence="3">
    <location>
        <begin position="1"/>
        <end position="16"/>
    </location>
</feature>
<name>A0A8C2J8F3_CYPCA</name>
<feature type="compositionally biased region" description="Polar residues" evidence="3">
    <location>
        <begin position="40"/>
        <end position="54"/>
    </location>
</feature>
<feature type="compositionally biased region" description="Basic and acidic residues" evidence="3">
    <location>
        <begin position="498"/>
        <end position="524"/>
    </location>
</feature>
<feature type="coiled-coil region" evidence="2">
    <location>
        <begin position="119"/>
        <end position="287"/>
    </location>
</feature>
<proteinExistence type="inferred from homology"/>
<reference evidence="4" key="1">
    <citation type="submission" date="2025-08" db="UniProtKB">
        <authorList>
            <consortium name="Ensembl"/>
        </authorList>
    </citation>
    <scope>IDENTIFICATION</scope>
</reference>
<feature type="coiled-coil region" evidence="2">
    <location>
        <begin position="334"/>
        <end position="361"/>
    </location>
</feature>